<sequence length="32" mass="3401">MPKLSHYVSYIGLAAALLFGFMVTVHAGAMFG</sequence>
<accession>A0A7W6N9Z4</accession>
<keyword evidence="1" id="KW-0812">Transmembrane</keyword>
<organism evidence="2 3">
    <name type="scientific">Devosia subaequoris</name>
    <dbReference type="NCBI Taxonomy" id="395930"/>
    <lineage>
        <taxon>Bacteria</taxon>
        <taxon>Pseudomonadati</taxon>
        <taxon>Pseudomonadota</taxon>
        <taxon>Alphaproteobacteria</taxon>
        <taxon>Hyphomicrobiales</taxon>
        <taxon>Devosiaceae</taxon>
        <taxon>Devosia</taxon>
    </lineage>
</organism>
<keyword evidence="1" id="KW-0472">Membrane</keyword>
<gene>
    <name evidence="2" type="ORF">GGR20_000597</name>
</gene>
<reference evidence="2 3" key="1">
    <citation type="submission" date="2020-08" db="EMBL/GenBank/DDBJ databases">
        <title>Genomic Encyclopedia of Type Strains, Phase IV (KMG-IV): sequencing the most valuable type-strain genomes for metagenomic binning, comparative biology and taxonomic classification.</title>
        <authorList>
            <person name="Goeker M."/>
        </authorList>
    </citation>
    <scope>NUCLEOTIDE SEQUENCE [LARGE SCALE GENOMIC DNA]</scope>
    <source>
        <strain evidence="2 3">DSM 23447</strain>
    </source>
</reference>
<evidence type="ECO:0000256" key="1">
    <source>
        <dbReference type="SAM" id="Phobius"/>
    </source>
</evidence>
<dbReference type="Proteomes" id="UP000547011">
    <property type="component" value="Unassembled WGS sequence"/>
</dbReference>
<keyword evidence="3" id="KW-1185">Reference proteome</keyword>
<name>A0A7W6N9Z4_9HYPH</name>
<proteinExistence type="predicted"/>
<comment type="caution">
    <text evidence="2">The sequence shown here is derived from an EMBL/GenBank/DDBJ whole genome shotgun (WGS) entry which is preliminary data.</text>
</comment>
<evidence type="ECO:0000313" key="2">
    <source>
        <dbReference type="EMBL" id="MBB4050979.1"/>
    </source>
</evidence>
<protein>
    <submittedName>
        <fullName evidence="2">Uncharacterized protein</fullName>
    </submittedName>
</protein>
<feature type="transmembrane region" description="Helical" evidence="1">
    <location>
        <begin position="7"/>
        <end position="31"/>
    </location>
</feature>
<evidence type="ECO:0000313" key="3">
    <source>
        <dbReference type="Proteomes" id="UP000547011"/>
    </source>
</evidence>
<keyword evidence="1" id="KW-1133">Transmembrane helix</keyword>
<dbReference type="AlphaFoldDB" id="A0A7W6N9Z4"/>
<dbReference type="EMBL" id="JACIEW010000001">
    <property type="protein sequence ID" value="MBB4050979.1"/>
    <property type="molecule type" value="Genomic_DNA"/>
</dbReference>